<name>A0ABX8AWK8_9BACT</name>
<comment type="function">
    <text evidence="5">Zinc chaperone that directly transfers zinc cofactor to target proteins, thereby activating them. Zinc is transferred from the CXCC motif in the GTPase domain to the zinc binding site in target proteins in a process requiring GTP hydrolysis.</text>
</comment>
<keyword evidence="7" id="KW-1133">Transmembrane helix</keyword>
<dbReference type="SUPFAM" id="SSF52540">
    <property type="entry name" value="P-loop containing nucleoside triphosphate hydrolases"/>
    <property type="match status" value="1"/>
</dbReference>
<comment type="similarity">
    <text evidence="4">Belongs to the SIMIBI class G3E GTPase family. ZNG1 subfamily.</text>
</comment>
<evidence type="ECO:0000256" key="1">
    <source>
        <dbReference type="ARBA" id="ARBA00022741"/>
    </source>
</evidence>
<evidence type="ECO:0000256" key="3">
    <source>
        <dbReference type="ARBA" id="ARBA00023186"/>
    </source>
</evidence>
<sequence length="340" mass="37801">MSVQTTVPESSGGASPVPAIVISGFLGSGKTTLLLAVLHHMRRLGRKVAVLMNEFGDISIDGEILRGEGFSVMELSDGCICCQIGEDFVQAFTEVATRQPEVIFVEATGLADPVDLLDQATAPHLLDRVTITRLVTVADPKNFTRLSKVLKAIVKRQTQFADVIVIGKADEATPEQIADIQRYVEENNPYAQVYLATQGIVPGDEAFQWLLAEVEPAERERRRAAMREQLTALNEQEYKAHTDFHSMSCRLLRPLVRERFEEFMRQLPPDIVRAKGFVRFEGEDGLWVMMYVNGDLYIRPVTLSPSPEEHLVFIGARLDHAQLASALVACEGRRRALAVL</sequence>
<dbReference type="PANTHER" id="PTHR13748">
    <property type="entry name" value="COBW-RELATED"/>
    <property type="match status" value="1"/>
</dbReference>
<dbReference type="Pfam" id="PF07683">
    <property type="entry name" value="CobW_C"/>
    <property type="match status" value="1"/>
</dbReference>
<keyword evidence="3" id="KW-0143">Chaperone</keyword>
<evidence type="ECO:0000256" key="5">
    <source>
        <dbReference type="ARBA" id="ARBA00045658"/>
    </source>
</evidence>
<reference evidence="9 10" key="1">
    <citation type="submission" date="2021-03" db="EMBL/GenBank/DDBJ databases">
        <title>Genomic and phenotypic characterization of Chloracidobacterium isolates provides evidence for multiple species.</title>
        <authorList>
            <person name="Saini M.K."/>
            <person name="Costas A.M.G."/>
            <person name="Tank M."/>
            <person name="Bryant D.A."/>
        </authorList>
    </citation>
    <scope>NUCLEOTIDE SEQUENCE [LARGE SCALE GENOMIC DNA]</scope>
    <source>
        <strain evidence="9 10">N</strain>
    </source>
</reference>
<protein>
    <submittedName>
        <fullName evidence="9">GTP-binding protein</fullName>
    </submittedName>
</protein>
<dbReference type="InterPro" id="IPR003495">
    <property type="entry name" value="CobW/HypB/UreG_nucleotide-bd"/>
</dbReference>
<evidence type="ECO:0000256" key="6">
    <source>
        <dbReference type="ARBA" id="ARBA00049117"/>
    </source>
</evidence>
<evidence type="ECO:0000256" key="4">
    <source>
        <dbReference type="ARBA" id="ARBA00034320"/>
    </source>
</evidence>
<dbReference type="EMBL" id="CP072642">
    <property type="protein sequence ID" value="QUV93070.1"/>
    <property type="molecule type" value="Genomic_DNA"/>
</dbReference>
<evidence type="ECO:0000313" key="10">
    <source>
        <dbReference type="Proteomes" id="UP000677668"/>
    </source>
</evidence>
<dbReference type="InterPro" id="IPR011629">
    <property type="entry name" value="CobW-like_C"/>
</dbReference>
<comment type="catalytic activity">
    <reaction evidence="6">
        <text>GTP + H2O = GDP + phosphate + H(+)</text>
        <dbReference type="Rhea" id="RHEA:19669"/>
        <dbReference type="ChEBI" id="CHEBI:15377"/>
        <dbReference type="ChEBI" id="CHEBI:15378"/>
        <dbReference type="ChEBI" id="CHEBI:37565"/>
        <dbReference type="ChEBI" id="CHEBI:43474"/>
        <dbReference type="ChEBI" id="CHEBI:58189"/>
    </reaction>
    <physiologicalReaction direction="left-to-right" evidence="6">
        <dbReference type="Rhea" id="RHEA:19670"/>
    </physiologicalReaction>
</comment>
<keyword evidence="10" id="KW-1185">Reference proteome</keyword>
<accession>A0ABX8AWK8</accession>
<dbReference type="InterPro" id="IPR027417">
    <property type="entry name" value="P-loop_NTPase"/>
</dbReference>
<dbReference type="SUPFAM" id="SSF90002">
    <property type="entry name" value="Hypothetical protein YjiA, C-terminal domain"/>
    <property type="match status" value="1"/>
</dbReference>
<organism evidence="9 10">
    <name type="scientific">Chloracidobacterium sp. N</name>
    <dbReference type="NCBI Taxonomy" id="2821540"/>
    <lineage>
        <taxon>Bacteria</taxon>
        <taxon>Pseudomonadati</taxon>
        <taxon>Acidobacteriota</taxon>
        <taxon>Terriglobia</taxon>
        <taxon>Terriglobales</taxon>
        <taxon>Acidobacteriaceae</taxon>
        <taxon>Chloracidobacterium</taxon>
        <taxon>Chloracidobacterium aggregatum</taxon>
    </lineage>
</organism>
<gene>
    <name evidence="9" type="ORF">J8C05_06690</name>
</gene>
<evidence type="ECO:0000259" key="8">
    <source>
        <dbReference type="SMART" id="SM00833"/>
    </source>
</evidence>
<dbReference type="Proteomes" id="UP000677668">
    <property type="component" value="Chromosome 1"/>
</dbReference>
<evidence type="ECO:0000313" key="9">
    <source>
        <dbReference type="EMBL" id="QUV93070.1"/>
    </source>
</evidence>
<evidence type="ECO:0000256" key="7">
    <source>
        <dbReference type="SAM" id="Phobius"/>
    </source>
</evidence>
<dbReference type="InterPro" id="IPR036627">
    <property type="entry name" value="CobW-likC_sf"/>
</dbReference>
<dbReference type="Gene3D" id="3.30.1220.10">
    <property type="entry name" value="CobW-like, C-terminal domain"/>
    <property type="match status" value="1"/>
</dbReference>
<dbReference type="PANTHER" id="PTHR13748:SF62">
    <property type="entry name" value="COBW DOMAIN-CONTAINING PROTEIN"/>
    <property type="match status" value="1"/>
</dbReference>
<keyword evidence="2" id="KW-0378">Hydrolase</keyword>
<keyword evidence="1" id="KW-0547">Nucleotide-binding</keyword>
<dbReference type="SMART" id="SM00833">
    <property type="entry name" value="CobW_C"/>
    <property type="match status" value="1"/>
</dbReference>
<keyword evidence="7" id="KW-0472">Membrane</keyword>
<dbReference type="InterPro" id="IPR051316">
    <property type="entry name" value="Zinc-reg_GTPase_activator"/>
</dbReference>
<dbReference type="RefSeq" id="WP_211421486.1">
    <property type="nucleotide sequence ID" value="NZ_CP072642.1"/>
</dbReference>
<feature type="domain" description="CobW C-terminal" evidence="8">
    <location>
        <begin position="244"/>
        <end position="331"/>
    </location>
</feature>
<dbReference type="Pfam" id="PF02492">
    <property type="entry name" value="cobW"/>
    <property type="match status" value="1"/>
</dbReference>
<dbReference type="Gene3D" id="3.40.50.300">
    <property type="entry name" value="P-loop containing nucleotide triphosphate hydrolases"/>
    <property type="match status" value="1"/>
</dbReference>
<feature type="transmembrane region" description="Helical" evidence="7">
    <location>
        <begin position="20"/>
        <end position="38"/>
    </location>
</feature>
<keyword evidence="7" id="KW-0812">Transmembrane</keyword>
<proteinExistence type="inferred from homology"/>
<dbReference type="CDD" id="cd03112">
    <property type="entry name" value="CobW-like"/>
    <property type="match status" value="1"/>
</dbReference>
<evidence type="ECO:0000256" key="2">
    <source>
        <dbReference type="ARBA" id="ARBA00022801"/>
    </source>
</evidence>